<gene>
    <name evidence="2" type="ORF">TbgDal_I2330</name>
</gene>
<organism evidence="2 3">
    <name type="scientific">Trypanosoma brucei gambiense (strain MHOM/CI/86/DAL972)</name>
    <dbReference type="NCBI Taxonomy" id="679716"/>
    <lineage>
        <taxon>Eukaryota</taxon>
        <taxon>Discoba</taxon>
        <taxon>Euglenozoa</taxon>
        <taxon>Kinetoplastea</taxon>
        <taxon>Metakinetoplastina</taxon>
        <taxon>Trypanosomatida</taxon>
        <taxon>Trypanosomatidae</taxon>
        <taxon>Trypanosoma</taxon>
    </lineage>
</organism>
<dbReference type="KEGG" id="tbg:TbgDal_I2330"/>
<sequence length="83" mass="9600">MRAIVNLFASSSPVMLAFLLSPVTNSVSFRCPSIYALFPLFKFVLRFKSTSRLRFCAPGVEVSCFRDISNFFRMLPWEFCKME</sequence>
<dbReference type="EMBL" id="FN554964">
    <property type="protein sequence ID" value="CBH09069.1"/>
    <property type="molecule type" value="Genomic_DNA"/>
</dbReference>
<dbReference type="RefSeq" id="XP_011771510.1">
    <property type="nucleotide sequence ID" value="XM_011773208.1"/>
</dbReference>
<dbReference type="Proteomes" id="UP000002316">
    <property type="component" value="Chromosome 1"/>
</dbReference>
<feature type="chain" id="PRO_5003005325" description="T. brucei spp.-specific protein" evidence="1">
    <location>
        <begin position="18"/>
        <end position="83"/>
    </location>
</feature>
<evidence type="ECO:0008006" key="4">
    <source>
        <dbReference type="Google" id="ProtNLM"/>
    </source>
</evidence>
<keyword evidence="1" id="KW-0732">Signal</keyword>
<name>C9ZIS7_TRYB9</name>
<proteinExistence type="predicted"/>
<accession>C9ZIS7</accession>
<protein>
    <recommendedName>
        <fullName evidence="4">T. brucei spp.-specific protein</fullName>
    </recommendedName>
</protein>
<reference evidence="3" key="1">
    <citation type="journal article" date="2010" name="PLoS Negl. Trop. Dis.">
        <title>The genome sequence of Trypanosoma brucei gambiense, causative agent of chronic human african trypanosomiasis.</title>
        <authorList>
            <person name="Jackson A.P."/>
            <person name="Sanders M."/>
            <person name="Berry A."/>
            <person name="McQuillan J."/>
            <person name="Aslett M.A."/>
            <person name="Quail M.A."/>
            <person name="Chukualim B."/>
            <person name="Capewell P."/>
            <person name="MacLeod A."/>
            <person name="Melville S.E."/>
            <person name="Gibson W."/>
            <person name="Barry J.D."/>
            <person name="Berriman M."/>
            <person name="Hertz-Fowler C."/>
        </authorList>
    </citation>
    <scope>NUCLEOTIDE SEQUENCE [LARGE SCALE GENOMIC DNA]</scope>
    <source>
        <strain evidence="3">MHOM/CI/86/DAL972</strain>
    </source>
</reference>
<dbReference type="GeneID" id="23858315"/>
<evidence type="ECO:0000256" key="1">
    <source>
        <dbReference type="SAM" id="SignalP"/>
    </source>
</evidence>
<evidence type="ECO:0000313" key="2">
    <source>
        <dbReference type="EMBL" id="CBH09069.1"/>
    </source>
</evidence>
<evidence type="ECO:0000313" key="3">
    <source>
        <dbReference type="Proteomes" id="UP000002316"/>
    </source>
</evidence>
<dbReference type="AlphaFoldDB" id="C9ZIS7"/>
<feature type="signal peptide" evidence="1">
    <location>
        <begin position="1"/>
        <end position="17"/>
    </location>
</feature>